<protein>
    <submittedName>
        <fullName evidence="1">Uncharacterized protein</fullName>
    </submittedName>
</protein>
<reference evidence="1" key="1">
    <citation type="submission" date="2021-05" db="EMBL/GenBank/DDBJ databases">
        <title>A free-living protist that lacks canonical eukaryotic 1 DNA replication and segregation systems.</title>
        <authorList>
            <person name="Salas-Leiva D.E."/>
            <person name="Tromer E.C."/>
            <person name="Curtis B.A."/>
            <person name="Jerlstrom-Hultqvist J."/>
            <person name="Kolisko M."/>
            <person name="Yi Z."/>
            <person name="Salas-Leiva J.S."/>
            <person name="Gallot-Lavallee L."/>
            <person name="Kops G.J.P.L."/>
            <person name="Archibald J.M."/>
            <person name="Simpson A.G.B."/>
            <person name="Roger A.J."/>
        </authorList>
    </citation>
    <scope>NUCLEOTIDE SEQUENCE</scope>
    <source>
        <strain evidence="1">BICM</strain>
    </source>
</reference>
<dbReference type="AlphaFoldDB" id="A0A8J6E0W6"/>
<dbReference type="InterPro" id="IPR009091">
    <property type="entry name" value="RCC1/BLIP-II"/>
</dbReference>
<dbReference type="Gene3D" id="2.130.10.30">
    <property type="entry name" value="Regulator of chromosome condensation 1/beta-lactamase-inhibitor protein II"/>
    <property type="match status" value="1"/>
</dbReference>
<evidence type="ECO:0000313" key="2">
    <source>
        <dbReference type="Proteomes" id="UP000717585"/>
    </source>
</evidence>
<dbReference type="SUPFAM" id="SSF50985">
    <property type="entry name" value="RCC1/BLIP-II"/>
    <property type="match status" value="1"/>
</dbReference>
<accession>A0A8J6E0W6</accession>
<organism evidence="1 2">
    <name type="scientific">Carpediemonas membranifera</name>
    <dbReference type="NCBI Taxonomy" id="201153"/>
    <lineage>
        <taxon>Eukaryota</taxon>
        <taxon>Metamonada</taxon>
        <taxon>Carpediemonas-like organisms</taxon>
        <taxon>Carpediemonas</taxon>
    </lineage>
</organism>
<comment type="caution">
    <text evidence="1">The sequence shown here is derived from an EMBL/GenBank/DDBJ whole genome shotgun (WGS) entry which is preliminary data.</text>
</comment>
<dbReference type="EMBL" id="JAHDYR010000067">
    <property type="protein sequence ID" value="KAG9389857.1"/>
    <property type="molecule type" value="Genomic_DNA"/>
</dbReference>
<evidence type="ECO:0000313" key="1">
    <source>
        <dbReference type="EMBL" id="KAG9389857.1"/>
    </source>
</evidence>
<gene>
    <name evidence="1" type="ORF">J8273_8536</name>
</gene>
<proteinExistence type="predicted"/>
<dbReference type="Proteomes" id="UP000717585">
    <property type="component" value="Unassembled WGS sequence"/>
</dbReference>
<name>A0A8J6E0W6_9EUKA</name>
<keyword evidence="2" id="KW-1185">Reference proteome</keyword>
<sequence>MDGADSSPTDVKALLIAAFRLSIVETSSIPGDIPSLIRHAYSRQFGETVPSDRDLEISYSPIHAATISEVLADIPPLAPSAQVLLDRARSILTDGPPLSMNVELEDCEELPIALHTLLQGTVWACLMGGGANPDLADVLLQETKAASPHKKEMHEHISNALSPEAKCLWFICRKFFFTMNVAEKDGDSYRYNDSYGSYFHRIYMGRLFMLDTKHHTTLTRARMPRALEVNSDGPTHIARTPKGLWGWGQNEYSQLGSPQRWLGPTRLAFPACPKVAELEASLPSWEKHMMVTDVSIRSGIVMVLTPAGTVMAGACGRRYVGRGQSQGVFNTISTPAGFVPDHIINEGRTIILSMGDRQIISGDNDNGRLGLGHSDGMTGFEELPFSVDALIGSNLSFNVFLSGHQLLFAGKVPYSIAQSGLLPRAVPHDKVSSATPLQFPEGAKAVYCDDYRIVWVTEGKTLFCEDSSFEIPFEATAFSGICFRHPSDQWFFGVAQLSGGVAETVGCGPPSAKLVRSFTEVNIAPWKQG</sequence>